<dbReference type="SUPFAM" id="SSF82784">
    <property type="entry name" value="OsmC-like"/>
    <property type="match status" value="1"/>
</dbReference>
<keyword evidence="4" id="KW-1185">Reference proteome</keyword>
<dbReference type="Gene3D" id="3.30.300.20">
    <property type="match status" value="1"/>
</dbReference>
<accession>A0A0X8F7R7</accession>
<dbReference type="Proteomes" id="UP000070422">
    <property type="component" value="Unassembled WGS sequence"/>
</dbReference>
<dbReference type="STRING" id="87541.AWM71_03040"/>
<dbReference type="InterPro" id="IPR003718">
    <property type="entry name" value="OsmC/Ohr_fam"/>
</dbReference>
<dbReference type="AlphaFoldDB" id="A0A0X8F7R7"/>
<dbReference type="Pfam" id="PF02566">
    <property type="entry name" value="OsmC"/>
    <property type="match status" value="1"/>
</dbReference>
<gene>
    <name evidence="2" type="ORF">CYJ27_00315</name>
    <name evidence="1" type="ORF">HMPREF3187_01000</name>
</gene>
<dbReference type="PANTHER" id="PTHR35368:SF1">
    <property type="entry name" value="HYDROPEROXIDE REDUCTASE"/>
    <property type="match status" value="1"/>
</dbReference>
<sequence>MTDKTFKAVVDVVKGMEVHSQVRDFTFVMDEPVASGGSNKGMNPIEALLSALGGCKAIVIQAFAKAHHMNIQKASLTIEGTLDVDGFRGTNPNAKIGLGVIKTTYHIQADNTKEEIEEFIEFVDHTCPVRDTLAHSPELETELIIE</sequence>
<reference evidence="1 3" key="1">
    <citation type="submission" date="2016-01" db="EMBL/GenBank/DDBJ databases">
        <authorList>
            <person name="Oliw E.H."/>
        </authorList>
    </citation>
    <scope>NUCLEOTIDE SEQUENCE [LARGE SCALE GENOMIC DNA]</scope>
    <source>
        <strain evidence="1 3">KA00635</strain>
    </source>
</reference>
<evidence type="ECO:0000313" key="2">
    <source>
        <dbReference type="EMBL" id="PKY91922.1"/>
    </source>
</evidence>
<reference evidence="2 4" key="2">
    <citation type="submission" date="2017-12" db="EMBL/GenBank/DDBJ databases">
        <title>Phylogenetic diversity of female urinary microbiome.</title>
        <authorList>
            <person name="Thomas-White K."/>
            <person name="Wolfe A.J."/>
        </authorList>
    </citation>
    <scope>NUCLEOTIDE SEQUENCE [LARGE SCALE GENOMIC DNA]</scope>
    <source>
        <strain evidence="2 4">UMB0844</strain>
    </source>
</reference>
<dbReference type="Proteomes" id="UP000234775">
    <property type="component" value="Unassembled WGS sequence"/>
</dbReference>
<comment type="caution">
    <text evidence="1">The sequence shown here is derived from an EMBL/GenBank/DDBJ whole genome shotgun (WGS) entry which is preliminary data.</text>
</comment>
<dbReference type="InterPro" id="IPR036102">
    <property type="entry name" value="OsmC/Ohrsf"/>
</dbReference>
<evidence type="ECO:0000313" key="3">
    <source>
        <dbReference type="Proteomes" id="UP000070422"/>
    </source>
</evidence>
<name>A0A0X8F7R7_9LACT</name>
<dbReference type="EMBL" id="PKGZ01000001">
    <property type="protein sequence ID" value="PKY91922.1"/>
    <property type="molecule type" value="Genomic_DNA"/>
</dbReference>
<dbReference type="KEGG" id="acg:AWM71_03040"/>
<protein>
    <submittedName>
        <fullName evidence="2">OsmC family peroxiredoxin</fullName>
    </submittedName>
    <submittedName>
        <fullName evidence="1">OsmC-like protein</fullName>
    </submittedName>
</protein>
<dbReference type="InterPro" id="IPR052924">
    <property type="entry name" value="OsmC/Ohr_hydroprdx_reductase"/>
</dbReference>
<evidence type="ECO:0000313" key="1">
    <source>
        <dbReference type="EMBL" id="KXB36227.1"/>
    </source>
</evidence>
<proteinExistence type="predicted"/>
<dbReference type="EMBL" id="LSCQ01000046">
    <property type="protein sequence ID" value="KXB36227.1"/>
    <property type="molecule type" value="Genomic_DNA"/>
</dbReference>
<dbReference type="PANTHER" id="PTHR35368">
    <property type="entry name" value="HYDROPEROXIDE REDUCTASE"/>
    <property type="match status" value="1"/>
</dbReference>
<organism evidence="1 3">
    <name type="scientific">Aerococcus christensenii</name>
    <dbReference type="NCBI Taxonomy" id="87541"/>
    <lineage>
        <taxon>Bacteria</taxon>
        <taxon>Bacillati</taxon>
        <taxon>Bacillota</taxon>
        <taxon>Bacilli</taxon>
        <taxon>Lactobacillales</taxon>
        <taxon>Aerococcaceae</taxon>
        <taxon>Aerococcus</taxon>
    </lineage>
</organism>
<dbReference type="InterPro" id="IPR015946">
    <property type="entry name" value="KH_dom-like_a/b"/>
</dbReference>
<evidence type="ECO:0000313" key="4">
    <source>
        <dbReference type="Proteomes" id="UP000234775"/>
    </source>
</evidence>
<dbReference type="PATRIC" id="fig|87541.4.peg.991"/>
<dbReference type="RefSeq" id="WP_060776605.1">
    <property type="nucleotide sequence ID" value="NZ_CP014159.1"/>
</dbReference>
<dbReference type="OrthoDB" id="1433018at2"/>